<reference evidence="2 3" key="1">
    <citation type="submission" date="2013-01" db="EMBL/GenBank/DDBJ databases">
        <authorList>
            <person name="Harkins D.M."/>
            <person name="Durkin A.S."/>
            <person name="Brinkac L.M."/>
            <person name="Haft D.H."/>
            <person name="Selengut J.D."/>
            <person name="Sanka R."/>
            <person name="DePew J."/>
            <person name="Purushe J."/>
            <person name="Tulsiani S.M."/>
            <person name="Graham G.C."/>
            <person name="Burns M.-A."/>
            <person name="Dohnt M.F."/>
            <person name="Smythe L.D."/>
            <person name="McKay D.B."/>
            <person name="Craig S.B."/>
            <person name="Vinetz J.M."/>
            <person name="Sutton G.G."/>
            <person name="Nierman W.C."/>
            <person name="Fouts D.E."/>
        </authorList>
    </citation>
    <scope>NUCLEOTIDE SEQUENCE [LARGE SCALE GENOMIC DNA]</scope>
    <source>
        <strain evidence="2 3">LT2116</strain>
    </source>
</reference>
<evidence type="ECO:0000313" key="3">
    <source>
        <dbReference type="Proteomes" id="UP000011770"/>
    </source>
</evidence>
<comment type="caution">
    <text evidence="2">The sequence shown here is derived from an EMBL/GenBank/DDBJ whole genome shotgun (WGS) entry which is preliminary data.</text>
</comment>
<evidence type="ECO:0000313" key="2">
    <source>
        <dbReference type="EMBL" id="EMF82112.1"/>
    </source>
</evidence>
<gene>
    <name evidence="2" type="ORF">LEP1GSC188_3339</name>
</gene>
<feature type="compositionally biased region" description="Basic and acidic residues" evidence="1">
    <location>
        <begin position="112"/>
        <end position="131"/>
    </location>
</feature>
<sequence>MLSLIRILSLCLTIYFCVECHSTVIVHKENSKPLSSIHAPPPPGKRNKQANTFFGIYSLSDSEEASCQDLPGEVRMVRTIPDTLIHFFAGPFYTARTVEVYCPSWQDKDVEEKGNEVKTVPKENQDGKDAVKPNSSPVPDRPKPNVERFEAQDMSENKEKPKVKKITYSIRNFKPKSKDQELIAFLEEK</sequence>
<name>M3FP51_9LEPT</name>
<dbReference type="Proteomes" id="UP000011770">
    <property type="component" value="Unassembled WGS sequence"/>
</dbReference>
<dbReference type="NCBIfam" id="NF047524">
    <property type="entry name" value="LIC_10461_domain"/>
    <property type="match status" value="1"/>
</dbReference>
<evidence type="ECO:0000256" key="1">
    <source>
        <dbReference type="SAM" id="MobiDB-lite"/>
    </source>
</evidence>
<protein>
    <submittedName>
        <fullName evidence="2">Uncharacterized protein</fullName>
    </submittedName>
</protein>
<feature type="region of interest" description="Disordered" evidence="1">
    <location>
        <begin position="112"/>
        <end position="162"/>
    </location>
</feature>
<dbReference type="EMBL" id="AHOR02000026">
    <property type="protein sequence ID" value="EMF82112.1"/>
    <property type="molecule type" value="Genomic_DNA"/>
</dbReference>
<proteinExistence type="predicted"/>
<feature type="compositionally biased region" description="Basic and acidic residues" evidence="1">
    <location>
        <begin position="140"/>
        <end position="160"/>
    </location>
</feature>
<accession>M3FP51</accession>
<dbReference type="AlphaFoldDB" id="M3FP51"/>
<organism evidence="2 3">
    <name type="scientific">Leptospira weilii serovar Topaz str. LT2116</name>
    <dbReference type="NCBI Taxonomy" id="1088540"/>
    <lineage>
        <taxon>Bacteria</taxon>
        <taxon>Pseudomonadati</taxon>
        <taxon>Spirochaetota</taxon>
        <taxon>Spirochaetia</taxon>
        <taxon>Leptospirales</taxon>
        <taxon>Leptospiraceae</taxon>
        <taxon>Leptospira</taxon>
    </lineage>
</organism>